<reference evidence="9" key="1">
    <citation type="journal article" date="2009" name="Genome Res.">
        <title>Comparative genomic analyses of the human fungal pathogens Coccidioides and their relatives.</title>
        <authorList>
            <person name="Sharpton T.J."/>
            <person name="Stajich J.E."/>
            <person name="Rounsley S.D."/>
            <person name="Gardner M.J."/>
            <person name="Wortman J.R."/>
            <person name="Jordar V.S."/>
            <person name="Maiti R."/>
            <person name="Kodira C.D."/>
            <person name="Neafsey D.E."/>
            <person name="Zeng Q."/>
            <person name="Hung C.-Y."/>
            <person name="McMahan C."/>
            <person name="Muszewska A."/>
            <person name="Grynberg M."/>
            <person name="Mandel M.A."/>
            <person name="Kellner E.M."/>
            <person name="Barker B.M."/>
            <person name="Galgiani J.N."/>
            <person name="Orbach M.J."/>
            <person name="Kirkland T.N."/>
            <person name="Cole G.T."/>
            <person name="Henn M.R."/>
            <person name="Birren B.W."/>
            <person name="Taylor J.W."/>
        </authorList>
    </citation>
    <scope>NUCLEOTIDE SEQUENCE [LARGE SCALE GENOMIC DNA]</scope>
    <source>
        <strain evidence="9">RS</strain>
    </source>
</reference>
<dbReference type="InterPro" id="IPR001138">
    <property type="entry name" value="Zn2Cys6_DnaBD"/>
</dbReference>
<dbReference type="VEuPathDB" id="FungiDB:CIMG_01711"/>
<dbReference type="GO" id="GO:0008270">
    <property type="term" value="F:zinc ion binding"/>
    <property type="evidence" value="ECO:0007669"/>
    <property type="project" value="InterPro"/>
</dbReference>
<evidence type="ECO:0000256" key="2">
    <source>
        <dbReference type="ARBA" id="ARBA00023015"/>
    </source>
</evidence>
<comment type="subcellular location">
    <subcellularLocation>
        <location evidence="1">Nucleus</location>
    </subcellularLocation>
</comment>
<feature type="domain" description="Zn(2)-C6 fungal-type" evidence="7">
    <location>
        <begin position="16"/>
        <end position="44"/>
    </location>
</feature>
<dbReference type="Proteomes" id="UP000001261">
    <property type="component" value="Unassembled WGS sequence"/>
</dbReference>
<evidence type="ECO:0000259" key="7">
    <source>
        <dbReference type="PROSITE" id="PS50048"/>
    </source>
</evidence>
<dbReference type="GeneID" id="4566996"/>
<evidence type="ECO:0000313" key="8">
    <source>
        <dbReference type="EMBL" id="EAS36357.2"/>
    </source>
</evidence>
<dbReference type="RefSeq" id="XP_001247940.2">
    <property type="nucleotide sequence ID" value="XM_001247939.2"/>
</dbReference>
<dbReference type="GO" id="GO:0045944">
    <property type="term" value="P:positive regulation of transcription by RNA polymerase II"/>
    <property type="evidence" value="ECO:0007669"/>
    <property type="project" value="TreeGrafter"/>
</dbReference>
<dbReference type="Pfam" id="PF00172">
    <property type="entry name" value="Zn_clus"/>
    <property type="match status" value="1"/>
</dbReference>
<dbReference type="GO" id="GO:0000976">
    <property type="term" value="F:transcription cis-regulatory region binding"/>
    <property type="evidence" value="ECO:0007669"/>
    <property type="project" value="TreeGrafter"/>
</dbReference>
<dbReference type="EMBL" id="GG704911">
    <property type="protein sequence ID" value="EAS36357.2"/>
    <property type="molecule type" value="Genomic_DNA"/>
</dbReference>
<evidence type="ECO:0000256" key="5">
    <source>
        <dbReference type="ARBA" id="ARBA00023242"/>
    </source>
</evidence>
<evidence type="ECO:0000256" key="6">
    <source>
        <dbReference type="SAM" id="MobiDB-lite"/>
    </source>
</evidence>
<organism evidence="8 9">
    <name type="scientific">Coccidioides immitis (strain RS)</name>
    <name type="common">Valley fever fungus</name>
    <dbReference type="NCBI Taxonomy" id="246410"/>
    <lineage>
        <taxon>Eukaryota</taxon>
        <taxon>Fungi</taxon>
        <taxon>Dikarya</taxon>
        <taxon>Ascomycota</taxon>
        <taxon>Pezizomycotina</taxon>
        <taxon>Eurotiomycetes</taxon>
        <taxon>Eurotiomycetidae</taxon>
        <taxon>Onygenales</taxon>
        <taxon>Onygenaceae</taxon>
        <taxon>Coccidioides</taxon>
    </lineage>
</organism>
<evidence type="ECO:0000313" key="9">
    <source>
        <dbReference type="Proteomes" id="UP000001261"/>
    </source>
</evidence>
<protein>
    <submittedName>
        <fullName evidence="8">C6 zinc finger domain-containing protein</fullName>
    </submittedName>
</protein>
<evidence type="ECO:0000256" key="3">
    <source>
        <dbReference type="ARBA" id="ARBA00023125"/>
    </source>
</evidence>
<dbReference type="KEGG" id="cim:CIMG_01711"/>
<dbReference type="PANTHER" id="PTHR37534">
    <property type="entry name" value="TRANSCRIPTIONAL ACTIVATOR PROTEIN UGA3"/>
    <property type="match status" value="1"/>
</dbReference>
<dbReference type="PROSITE" id="PS50048">
    <property type="entry name" value="ZN2_CY6_FUNGAL_2"/>
    <property type="match status" value="1"/>
</dbReference>
<dbReference type="PANTHER" id="PTHR37534:SF48">
    <property type="entry name" value="FINGER DOMAIN PROTEIN, PUTATIVE-RELATED"/>
    <property type="match status" value="1"/>
</dbReference>
<dbReference type="OMA" id="CFERPYC"/>
<keyword evidence="3" id="KW-0238">DNA-binding</keyword>
<keyword evidence="2" id="KW-0805">Transcription regulation</keyword>
<dbReference type="GO" id="GO:0000981">
    <property type="term" value="F:DNA-binding transcription factor activity, RNA polymerase II-specific"/>
    <property type="evidence" value="ECO:0007669"/>
    <property type="project" value="InterPro"/>
</dbReference>
<feature type="compositionally biased region" description="Polar residues" evidence="6">
    <location>
        <begin position="78"/>
        <end position="94"/>
    </location>
</feature>
<reference evidence="9" key="2">
    <citation type="journal article" date="2010" name="Genome Res.">
        <title>Population genomic sequencing of Coccidioides fungi reveals recent hybridization and transposon control.</title>
        <authorList>
            <person name="Neafsey D.E."/>
            <person name="Barker B.M."/>
            <person name="Sharpton T.J."/>
            <person name="Stajich J.E."/>
            <person name="Park D.J."/>
            <person name="Whiston E."/>
            <person name="Hung C.-Y."/>
            <person name="McMahan C."/>
            <person name="White J."/>
            <person name="Sykes S."/>
            <person name="Heiman D."/>
            <person name="Young S."/>
            <person name="Zeng Q."/>
            <person name="Abouelleil A."/>
            <person name="Aftuck L."/>
            <person name="Bessette D."/>
            <person name="Brown A."/>
            <person name="FitzGerald M."/>
            <person name="Lui A."/>
            <person name="Macdonald J.P."/>
            <person name="Priest M."/>
            <person name="Orbach M.J."/>
            <person name="Galgiani J.N."/>
            <person name="Kirkland T.N."/>
            <person name="Cole G.T."/>
            <person name="Birren B.W."/>
            <person name="Henn M.R."/>
            <person name="Taylor J.W."/>
            <person name="Rounsley S.D."/>
        </authorList>
    </citation>
    <scope>GENOME REANNOTATION</scope>
    <source>
        <strain evidence="9">RS</strain>
    </source>
</reference>
<dbReference type="AlphaFoldDB" id="A0A0E1RYN5"/>
<dbReference type="InterPro" id="IPR021858">
    <property type="entry name" value="Fun_TF"/>
</dbReference>
<dbReference type="GO" id="GO:0005634">
    <property type="term" value="C:nucleus"/>
    <property type="evidence" value="ECO:0007669"/>
    <property type="project" value="UniProtKB-SubCell"/>
</dbReference>
<dbReference type="Pfam" id="PF11951">
    <property type="entry name" value="Fungal_trans_2"/>
    <property type="match status" value="1"/>
</dbReference>
<name>A0A0E1RYN5_COCIM</name>
<feature type="region of interest" description="Disordered" evidence="6">
    <location>
        <begin position="55"/>
        <end position="96"/>
    </location>
</feature>
<sequence>MEFREKETTQANERRQCWECSRRRLVCDSSRPACNKCQTAGITCPGYSQKKPLKWLPPGKVTSRTRRRRGRPTDKGDSNTSSCAPTTVNPSLGTSEVEESSIKSLTCHTENGMKDVAAALSHVTFGTEACAFTQAILYYNSCIYPHFESMHQLAPNPYLLRFSLSTARYIPTGMKYTLVSMALNHRIYHLLSRTSRSTLAEALSNLYHYRGLAIRALGEDVGKEKTRSSDATITSVLLFMVTDVRDSLSLNWRQHFIGAEKLISLRGGLENLARVSPHMKPMLLYYMILGVIGNTTTPPSDQVATTSQLDLANLASEMYGEGYLFPNLLCPPSLFLDILSINHLRYQWKIASLVNQFSQTAAEAVLQHVDAFSPEEWACSNTSSQEDWLLIGRIYQSAVALYCISSLQSVSVLPFTSQLKARRTAHGNRLFQLLKEALLSPKVNKCMMWPLIVAGAEAVNRGPAAREFVADHLSEMSEDLGTPLPLHAKMVFKKFWPSGKTKWDDCFDTPYAFVP</sequence>
<dbReference type="OrthoDB" id="5386330at2759"/>
<evidence type="ECO:0000256" key="1">
    <source>
        <dbReference type="ARBA" id="ARBA00004123"/>
    </source>
</evidence>
<proteinExistence type="predicted"/>
<dbReference type="SUPFAM" id="SSF57701">
    <property type="entry name" value="Zn2/Cys6 DNA-binding domain"/>
    <property type="match status" value="1"/>
</dbReference>
<keyword evidence="5" id="KW-0539">Nucleus</keyword>
<dbReference type="InterPro" id="IPR036864">
    <property type="entry name" value="Zn2-C6_fun-type_DNA-bd_sf"/>
</dbReference>
<keyword evidence="4" id="KW-0804">Transcription</keyword>
<accession>A0A0E1RYN5</accession>
<gene>
    <name evidence="8" type="ORF">CIMG_01711</name>
</gene>
<evidence type="ECO:0000256" key="4">
    <source>
        <dbReference type="ARBA" id="ARBA00023163"/>
    </source>
</evidence>
<keyword evidence="9" id="KW-1185">Reference proteome</keyword>
<dbReference type="InParanoid" id="A0A0E1RYN5"/>